<reference evidence="10" key="1">
    <citation type="submission" date="2022-09" db="EMBL/GenBank/DDBJ databases">
        <authorList>
            <person name="Yuan C."/>
            <person name="Ke Z."/>
        </authorList>
    </citation>
    <scope>NUCLEOTIDE SEQUENCE</scope>
    <source>
        <strain evidence="10">LB-8</strain>
    </source>
</reference>
<dbReference type="InterPro" id="IPR036942">
    <property type="entry name" value="Beta-barrel_TonB_sf"/>
</dbReference>
<dbReference type="Gene3D" id="2.170.130.10">
    <property type="entry name" value="TonB-dependent receptor, plug domain"/>
    <property type="match status" value="1"/>
</dbReference>
<dbReference type="PANTHER" id="PTHR30069:SF29">
    <property type="entry name" value="HEMOGLOBIN AND HEMOGLOBIN-HAPTOGLOBIN-BINDING PROTEIN 1-RELATED"/>
    <property type="match status" value="1"/>
</dbReference>
<comment type="similarity">
    <text evidence="8">Belongs to the TonB-dependent receptor family.</text>
</comment>
<evidence type="ECO:0000256" key="4">
    <source>
        <dbReference type="ARBA" id="ARBA00022692"/>
    </source>
</evidence>
<dbReference type="SUPFAM" id="SSF56935">
    <property type="entry name" value="Porins"/>
    <property type="match status" value="1"/>
</dbReference>
<dbReference type="InterPro" id="IPR023997">
    <property type="entry name" value="TonB-dep_OMP_SusC/RagA_CS"/>
</dbReference>
<dbReference type="NCBIfam" id="TIGR04056">
    <property type="entry name" value="OMP_RagA_SusC"/>
    <property type="match status" value="1"/>
</dbReference>
<feature type="domain" description="TonB-dependent receptor plug" evidence="9">
    <location>
        <begin position="244"/>
        <end position="347"/>
    </location>
</feature>
<comment type="subcellular location">
    <subcellularLocation>
        <location evidence="1 8">Cell outer membrane</location>
        <topology evidence="1 8">Multi-pass membrane protein</topology>
    </subcellularLocation>
</comment>
<dbReference type="InterPro" id="IPR008969">
    <property type="entry name" value="CarboxyPept-like_regulatory"/>
</dbReference>
<dbReference type="Proteomes" id="UP001155483">
    <property type="component" value="Unassembled WGS sequence"/>
</dbReference>
<accession>A0A9X2XVG8</accession>
<evidence type="ECO:0000256" key="3">
    <source>
        <dbReference type="ARBA" id="ARBA00022452"/>
    </source>
</evidence>
<dbReference type="GO" id="GO:0009279">
    <property type="term" value="C:cell outer membrane"/>
    <property type="evidence" value="ECO:0007669"/>
    <property type="project" value="UniProtKB-SubCell"/>
</dbReference>
<dbReference type="GO" id="GO:0015344">
    <property type="term" value="F:siderophore uptake transmembrane transporter activity"/>
    <property type="evidence" value="ECO:0007669"/>
    <property type="project" value="TreeGrafter"/>
</dbReference>
<evidence type="ECO:0000256" key="1">
    <source>
        <dbReference type="ARBA" id="ARBA00004571"/>
    </source>
</evidence>
<keyword evidence="11" id="KW-1185">Reference proteome</keyword>
<dbReference type="Gene3D" id="2.60.40.1120">
    <property type="entry name" value="Carboxypeptidase-like, regulatory domain"/>
    <property type="match status" value="1"/>
</dbReference>
<dbReference type="SUPFAM" id="SSF49464">
    <property type="entry name" value="Carboxypeptidase regulatory domain-like"/>
    <property type="match status" value="1"/>
</dbReference>
<keyword evidence="2 8" id="KW-0813">Transport</keyword>
<dbReference type="EMBL" id="JAOTIF010000008">
    <property type="protein sequence ID" value="MCU7549911.1"/>
    <property type="molecule type" value="Genomic_DNA"/>
</dbReference>
<dbReference type="InterPro" id="IPR039426">
    <property type="entry name" value="TonB-dep_rcpt-like"/>
</dbReference>
<evidence type="ECO:0000256" key="8">
    <source>
        <dbReference type="PROSITE-ProRule" id="PRU01360"/>
    </source>
</evidence>
<dbReference type="PANTHER" id="PTHR30069">
    <property type="entry name" value="TONB-DEPENDENT OUTER MEMBRANE RECEPTOR"/>
    <property type="match status" value="1"/>
</dbReference>
<evidence type="ECO:0000313" key="10">
    <source>
        <dbReference type="EMBL" id="MCU7549911.1"/>
    </source>
</evidence>
<evidence type="ECO:0000256" key="2">
    <source>
        <dbReference type="ARBA" id="ARBA00022448"/>
    </source>
</evidence>
<dbReference type="NCBIfam" id="TIGR04057">
    <property type="entry name" value="SusC_RagA_signa"/>
    <property type="match status" value="1"/>
</dbReference>
<dbReference type="InterPro" id="IPR023996">
    <property type="entry name" value="TonB-dep_OMP_SusC/RagA"/>
</dbReference>
<evidence type="ECO:0000256" key="6">
    <source>
        <dbReference type="ARBA" id="ARBA00023136"/>
    </source>
</evidence>
<keyword evidence="4 8" id="KW-0812">Transmembrane</keyword>
<dbReference type="PROSITE" id="PS52016">
    <property type="entry name" value="TONB_DEPENDENT_REC_3"/>
    <property type="match status" value="1"/>
</dbReference>
<dbReference type="Gene3D" id="2.40.170.20">
    <property type="entry name" value="TonB-dependent receptor, beta-barrel domain"/>
    <property type="match status" value="1"/>
</dbReference>
<dbReference type="GO" id="GO:0044718">
    <property type="term" value="P:siderophore transmembrane transport"/>
    <property type="evidence" value="ECO:0007669"/>
    <property type="project" value="TreeGrafter"/>
</dbReference>
<organism evidence="10 11">
    <name type="scientific">Paraflavisolibacter caeni</name>
    <dbReference type="NCBI Taxonomy" id="2982496"/>
    <lineage>
        <taxon>Bacteria</taxon>
        <taxon>Pseudomonadati</taxon>
        <taxon>Bacteroidota</taxon>
        <taxon>Chitinophagia</taxon>
        <taxon>Chitinophagales</taxon>
        <taxon>Chitinophagaceae</taxon>
        <taxon>Paraflavisolibacter</taxon>
    </lineage>
</organism>
<evidence type="ECO:0000259" key="9">
    <source>
        <dbReference type="Pfam" id="PF07715"/>
    </source>
</evidence>
<reference evidence="10" key="2">
    <citation type="submission" date="2023-04" db="EMBL/GenBank/DDBJ databases">
        <title>Paracnuella aquatica gen. nov., sp. nov., a member of the family Chitinophagaceae isolated from a hot spring.</title>
        <authorList>
            <person name="Wang C."/>
        </authorList>
    </citation>
    <scope>NUCLEOTIDE SEQUENCE</scope>
    <source>
        <strain evidence="10">LB-8</strain>
    </source>
</reference>
<evidence type="ECO:0000313" key="11">
    <source>
        <dbReference type="Proteomes" id="UP001155483"/>
    </source>
</evidence>
<gene>
    <name evidence="10" type="ORF">OCK74_12335</name>
</gene>
<keyword evidence="7 8" id="KW-0998">Cell outer membrane</keyword>
<keyword evidence="6 8" id="KW-0472">Membrane</keyword>
<keyword evidence="3 8" id="KW-1134">Transmembrane beta strand</keyword>
<proteinExistence type="inferred from homology"/>
<sequence length="1165" mass="127613">MYENAKGNAFRPGNDLPAKMMLYMKMSVFFLFAACLQVSAKTYSQKVSICGKNMSLEAVFDVVKNQTGYDVLYNPELLKKTKPVTVSVKNVDLASALNICFKEQPVNFDIRYNTIVVNTKPEAKPETPEKSSSPEVIAEVGPIKGVVKDADGKPLAGASVMVKGSTKGTVTNDQGEFVISVPENASTLVVSYIGMENSEVSIKGKSNLNITMLISAAQQQDIVVVGYTIQKKALLSSAVATTKFSESMNELPVSGAAELLAGKLAGVSVNTPRGIPGAQASVSIRTNSSWNSQPVLYVIDGVIYNGGSNTNGQQAFQNLSAGEIESVTVLKDAAAAAVYGARAAGGVLVVTTKRGASGKPTFNFTTSYSGDYRQGEVKLTSLAETGALINQAYANTGTPPVSGDAWAPEELEWAKTHNYDALDKIWRTPFIANHNLTVQGGSDRVKYFGSVNYFDQGGFMKSTDYKRWNVRLNVTADVTNNLQLYAGFSMANAYTSATPVEGTDGTYTKLRVSFNRFPMISDQGDRYLTSGWAYGNPAAEVDGILGYQHTYFQDPQGTFALTYKLPWVKGLSVKGTYSADWSNTRYKGFDKRGTFWYPIFSGPNSHIVNSDNSVLTSSYTSTNFWGLSGRANWGYNRQTNLQATYDRTFGQHSVNAALVYEKANWGQSGFSASAQGFPVYQTDQWWATNRDAINASTGAGGVTDADNGRASFVGQMNYSYAGKYLASFSVRQDGSMQFAPDKRWGTFPAGSVGWILSKEKFLANNKTITNLKLRASTGITGNDAVGGWQWQQSYATGSTYFLGAPSASAAVGVRYGALVNPDLTWEKTLNYNIGVDYELINHLSGSIDVWQSHTYDVLGSRQNSMPTTFSLTKPSENYGIVDAQGIDLNVGWKQKSGHVNWYANLTGSYGWNEVKKADYATSNLPWQVPVGKDRSYIAGYGAYIIRTQEQLDAFKKDNPNYVNPGNGNDKIRLGSMVYEDISGPNGVKDGVINNYDQKVLYNNANPIVYGLNLGGEWKGISIDATFSGLAKYVRNYYSVADYYIGNQAFQNMNKVWMTDSWTPENPNAKLPMVVIRDLRSYSISNTNYWYQDASFIRLKNLNVAYNHSFKKPLGNAIQGFRFFVSGTNLFYLSKFKWFDPENGGGWSGVTYPIMRTFSVGANVKF</sequence>
<dbReference type="InterPro" id="IPR012910">
    <property type="entry name" value="Plug_dom"/>
</dbReference>
<dbReference type="Pfam" id="PF07715">
    <property type="entry name" value="Plug"/>
    <property type="match status" value="1"/>
</dbReference>
<dbReference type="RefSeq" id="WP_279297350.1">
    <property type="nucleotide sequence ID" value="NZ_JAOTIF010000008.1"/>
</dbReference>
<keyword evidence="5" id="KW-0732">Signal</keyword>
<dbReference type="AlphaFoldDB" id="A0A9X2XVG8"/>
<evidence type="ECO:0000256" key="7">
    <source>
        <dbReference type="ARBA" id="ARBA00023237"/>
    </source>
</evidence>
<dbReference type="InterPro" id="IPR037066">
    <property type="entry name" value="Plug_dom_sf"/>
</dbReference>
<dbReference type="Pfam" id="PF13715">
    <property type="entry name" value="CarbopepD_reg_2"/>
    <property type="match status" value="1"/>
</dbReference>
<protein>
    <submittedName>
        <fullName evidence="10">SusC/RagA family TonB-linked outer membrane protein</fullName>
    </submittedName>
</protein>
<name>A0A9X2XVG8_9BACT</name>
<comment type="caution">
    <text evidence="10">The sequence shown here is derived from an EMBL/GenBank/DDBJ whole genome shotgun (WGS) entry which is preliminary data.</text>
</comment>
<evidence type="ECO:0000256" key="5">
    <source>
        <dbReference type="ARBA" id="ARBA00022729"/>
    </source>
</evidence>